<comment type="similarity">
    <text evidence="1">Belongs to the site-specific recombinase resolvase family.</text>
</comment>
<keyword evidence="4" id="KW-0233">DNA recombination</keyword>
<evidence type="ECO:0000313" key="9">
    <source>
        <dbReference type="Proteomes" id="UP000004840"/>
    </source>
</evidence>
<dbReference type="InterPro" id="IPR036162">
    <property type="entry name" value="Resolvase-like_N_sf"/>
</dbReference>
<gene>
    <name evidence="8" type="ORF">CCAS_04915</name>
</gene>
<keyword evidence="2" id="KW-0229">DNA integration</keyword>
<name>G7HWJ6_9CORY</name>
<dbReference type="InterPro" id="IPR050639">
    <property type="entry name" value="SSR_resolvase"/>
</dbReference>
<dbReference type="SUPFAM" id="SSF46689">
    <property type="entry name" value="Homeodomain-like"/>
    <property type="match status" value="1"/>
</dbReference>
<evidence type="ECO:0000256" key="2">
    <source>
        <dbReference type="ARBA" id="ARBA00022908"/>
    </source>
</evidence>
<dbReference type="PROSITE" id="PS00397">
    <property type="entry name" value="RECOMBINASES_1"/>
    <property type="match status" value="1"/>
</dbReference>
<evidence type="ECO:0000259" key="7">
    <source>
        <dbReference type="PROSITE" id="PS51736"/>
    </source>
</evidence>
<dbReference type="SUPFAM" id="SSF53041">
    <property type="entry name" value="Resolvase-like"/>
    <property type="match status" value="1"/>
</dbReference>
<accession>G7HWJ6</accession>
<dbReference type="PROSITE" id="PS51736">
    <property type="entry name" value="RECOMBINASES_3"/>
    <property type="match status" value="1"/>
</dbReference>
<dbReference type="Gene3D" id="1.10.10.60">
    <property type="entry name" value="Homeodomain-like"/>
    <property type="match status" value="1"/>
</dbReference>
<evidence type="ECO:0000256" key="6">
    <source>
        <dbReference type="PROSITE-ProRule" id="PRU10137"/>
    </source>
</evidence>
<dbReference type="PANTHER" id="PTHR30461:SF26">
    <property type="entry name" value="RESOLVASE HOMOLOG YNEB"/>
    <property type="match status" value="1"/>
</dbReference>
<reference evidence="8 9" key="1">
    <citation type="journal article" date="2012" name="J. Bacteriol.">
        <title>Genome Sequence of Corynebacterium casei UCMA 3821, Isolated from a Smear-Ripened Cheese.</title>
        <authorList>
            <person name="Monnet C."/>
            <person name="Loux V."/>
            <person name="Bento P."/>
            <person name="Gibrat J.F."/>
            <person name="Straub C."/>
            <person name="Bonnarme P."/>
            <person name="Landaud S."/>
            <person name="Irlinger F."/>
        </authorList>
    </citation>
    <scope>NUCLEOTIDE SEQUENCE [LARGE SCALE GENOMIC DNA]</scope>
    <source>
        <strain evidence="8 9">UCMA 3821</strain>
    </source>
</reference>
<dbReference type="GO" id="GO:0003677">
    <property type="term" value="F:DNA binding"/>
    <property type="evidence" value="ECO:0007669"/>
    <property type="project" value="UniProtKB-KW"/>
</dbReference>
<evidence type="ECO:0000256" key="4">
    <source>
        <dbReference type="ARBA" id="ARBA00023172"/>
    </source>
</evidence>
<comment type="caution">
    <text evidence="8">The sequence shown here is derived from an EMBL/GenBank/DDBJ whole genome shotgun (WGS) entry which is preliminary data.</text>
</comment>
<dbReference type="SMART" id="SM00857">
    <property type="entry name" value="Resolvase"/>
    <property type="match status" value="1"/>
</dbReference>
<evidence type="ECO:0000256" key="3">
    <source>
        <dbReference type="ARBA" id="ARBA00023125"/>
    </source>
</evidence>
<dbReference type="InterPro" id="IPR006118">
    <property type="entry name" value="Recombinase_CS"/>
</dbReference>
<evidence type="ECO:0000256" key="5">
    <source>
        <dbReference type="PIRSR" id="PIRSR606118-50"/>
    </source>
</evidence>
<dbReference type="GO" id="GO:0015074">
    <property type="term" value="P:DNA integration"/>
    <property type="evidence" value="ECO:0007669"/>
    <property type="project" value="UniProtKB-KW"/>
</dbReference>
<protein>
    <submittedName>
        <fullName evidence="8">Putative resolvase</fullName>
    </submittedName>
</protein>
<dbReference type="InterPro" id="IPR006120">
    <property type="entry name" value="Resolvase_HTH_dom"/>
</dbReference>
<proteinExistence type="inferred from homology"/>
<dbReference type="Pfam" id="PF00239">
    <property type="entry name" value="Resolvase"/>
    <property type="match status" value="1"/>
</dbReference>
<dbReference type="PANTHER" id="PTHR30461">
    <property type="entry name" value="DNA-INVERTASE FROM LAMBDOID PROPHAGE"/>
    <property type="match status" value="1"/>
</dbReference>
<sequence>MTGQRVGYIRVSSLDQSSKRQTEALLASGTINRFFEDRISGRSRAERPALNECIKYLRDGDELVVSSIDRLARSLIDLRTLVDEITDKGVTVYFLHENLRFTHGGTDARSNLMLSILGSFAEFERAIIRERQAEGIALAQKAGKYRGRKRALTSEQIDNARSQIEAGESKAEVARRMGVARSTLYTALRRDTNPLI</sequence>
<keyword evidence="3" id="KW-0238">DNA-binding</keyword>
<evidence type="ECO:0000313" key="8">
    <source>
        <dbReference type="EMBL" id="CCE54561.1"/>
    </source>
</evidence>
<dbReference type="Pfam" id="PF02796">
    <property type="entry name" value="HTH_7"/>
    <property type="match status" value="1"/>
</dbReference>
<feature type="active site" description="O-(5'-phospho-DNA)-serine intermediate" evidence="5 6">
    <location>
        <position position="12"/>
    </location>
</feature>
<dbReference type="InterPro" id="IPR009057">
    <property type="entry name" value="Homeodomain-like_sf"/>
</dbReference>
<dbReference type="AlphaFoldDB" id="G7HWJ6"/>
<dbReference type="EMBL" id="CAFW01000033">
    <property type="protein sequence ID" value="CCE54561.1"/>
    <property type="molecule type" value="Genomic_DNA"/>
</dbReference>
<evidence type="ECO:0000256" key="1">
    <source>
        <dbReference type="ARBA" id="ARBA00009913"/>
    </source>
</evidence>
<dbReference type="InterPro" id="IPR006119">
    <property type="entry name" value="Resolv_N"/>
</dbReference>
<dbReference type="Gene3D" id="3.40.50.1390">
    <property type="entry name" value="Resolvase, N-terminal catalytic domain"/>
    <property type="match status" value="1"/>
</dbReference>
<dbReference type="GO" id="GO:0000150">
    <property type="term" value="F:DNA strand exchange activity"/>
    <property type="evidence" value="ECO:0007669"/>
    <property type="project" value="InterPro"/>
</dbReference>
<dbReference type="CDD" id="cd03768">
    <property type="entry name" value="SR_ResInv"/>
    <property type="match status" value="1"/>
</dbReference>
<dbReference type="Proteomes" id="UP000004840">
    <property type="component" value="Unassembled WGS sequence"/>
</dbReference>
<organism evidence="8 9">
    <name type="scientific">Corynebacterium casei UCMA 3821</name>
    <dbReference type="NCBI Taxonomy" id="1110505"/>
    <lineage>
        <taxon>Bacteria</taxon>
        <taxon>Bacillati</taxon>
        <taxon>Actinomycetota</taxon>
        <taxon>Actinomycetes</taxon>
        <taxon>Mycobacteriales</taxon>
        <taxon>Corynebacteriaceae</taxon>
        <taxon>Corynebacterium</taxon>
    </lineage>
</organism>
<dbReference type="PROSITE" id="PS00398">
    <property type="entry name" value="RECOMBINASES_2"/>
    <property type="match status" value="1"/>
</dbReference>
<dbReference type="CDD" id="cd00569">
    <property type="entry name" value="HTH_Hin_like"/>
    <property type="match status" value="1"/>
</dbReference>
<feature type="domain" description="Resolvase/invertase-type recombinase catalytic" evidence="7">
    <location>
        <begin position="4"/>
        <end position="143"/>
    </location>
</feature>